<evidence type="ECO:0000313" key="3">
    <source>
        <dbReference type="EMBL" id="MDA0184533.1"/>
    </source>
</evidence>
<dbReference type="Proteomes" id="UP001147653">
    <property type="component" value="Unassembled WGS sequence"/>
</dbReference>
<keyword evidence="1" id="KW-1133">Transmembrane helix</keyword>
<organism evidence="3 4">
    <name type="scientific">Solirubrobacter phytolaccae</name>
    <dbReference type="NCBI Taxonomy" id="1404360"/>
    <lineage>
        <taxon>Bacteria</taxon>
        <taxon>Bacillati</taxon>
        <taxon>Actinomycetota</taxon>
        <taxon>Thermoleophilia</taxon>
        <taxon>Solirubrobacterales</taxon>
        <taxon>Solirubrobacteraceae</taxon>
        <taxon>Solirubrobacter</taxon>
    </lineage>
</organism>
<accession>A0A9X3SBC6</accession>
<dbReference type="AlphaFoldDB" id="A0A9X3SBC6"/>
<protein>
    <submittedName>
        <fullName evidence="3">VanZ family protein</fullName>
    </submittedName>
</protein>
<evidence type="ECO:0000313" key="4">
    <source>
        <dbReference type="Proteomes" id="UP001147653"/>
    </source>
</evidence>
<keyword evidence="1" id="KW-0812">Transmembrane</keyword>
<feature type="transmembrane region" description="Helical" evidence="1">
    <location>
        <begin position="40"/>
        <end position="57"/>
    </location>
</feature>
<dbReference type="Pfam" id="PF04892">
    <property type="entry name" value="VanZ"/>
    <property type="match status" value="1"/>
</dbReference>
<evidence type="ECO:0000259" key="2">
    <source>
        <dbReference type="Pfam" id="PF04892"/>
    </source>
</evidence>
<dbReference type="NCBIfam" id="NF037970">
    <property type="entry name" value="vanZ_1"/>
    <property type="match status" value="1"/>
</dbReference>
<keyword evidence="1" id="KW-0472">Membrane</keyword>
<sequence>MGWVVRFGPPLLLMAVIFFLSAQPDLGTGLGTWDTILRKGAHMVEFGLLWLLWWRALGRRRALAALITLAYAASDELHQRFVDGRHGSPVDWLIDATGVAVAIALTTYVTTRRTPA</sequence>
<dbReference type="EMBL" id="JAPDDP010000078">
    <property type="protein sequence ID" value="MDA0184533.1"/>
    <property type="molecule type" value="Genomic_DNA"/>
</dbReference>
<name>A0A9X3SBC6_9ACTN</name>
<dbReference type="RefSeq" id="WP_270028988.1">
    <property type="nucleotide sequence ID" value="NZ_JAPDDP010000078.1"/>
</dbReference>
<proteinExistence type="predicted"/>
<evidence type="ECO:0000256" key="1">
    <source>
        <dbReference type="SAM" id="Phobius"/>
    </source>
</evidence>
<comment type="caution">
    <text evidence="3">The sequence shown here is derived from an EMBL/GenBank/DDBJ whole genome shotgun (WGS) entry which is preliminary data.</text>
</comment>
<dbReference type="InterPro" id="IPR006976">
    <property type="entry name" value="VanZ-like"/>
</dbReference>
<gene>
    <name evidence="3" type="ORF">OJ997_29795</name>
</gene>
<reference evidence="3" key="1">
    <citation type="submission" date="2022-10" db="EMBL/GenBank/DDBJ databases">
        <title>The WGS of Solirubrobacter phytolaccae KCTC 29190.</title>
        <authorList>
            <person name="Jiang Z."/>
        </authorList>
    </citation>
    <scope>NUCLEOTIDE SEQUENCE</scope>
    <source>
        <strain evidence="3">KCTC 29190</strain>
    </source>
</reference>
<keyword evidence="4" id="KW-1185">Reference proteome</keyword>
<feature type="domain" description="VanZ-like" evidence="2">
    <location>
        <begin position="34"/>
        <end position="106"/>
    </location>
</feature>